<keyword evidence="9" id="KW-0472">Membrane</keyword>
<evidence type="ECO:0000256" key="2">
    <source>
        <dbReference type="ARBA" id="ARBA00004323"/>
    </source>
</evidence>
<keyword evidence="4" id="KW-0210">Decarboxylase</keyword>
<keyword evidence="8" id="KW-0333">Golgi apparatus</keyword>
<keyword evidence="7" id="KW-0520">NAD</keyword>
<feature type="domain" description="NAD-dependent epimerase/dehydratase" evidence="13">
    <location>
        <begin position="5"/>
        <end position="238"/>
    </location>
</feature>
<dbReference type="eggNOG" id="arCOG01369">
    <property type="taxonomic scope" value="Archaea"/>
</dbReference>
<dbReference type="InterPro" id="IPR044516">
    <property type="entry name" value="UXS-like"/>
</dbReference>
<comment type="cofactor">
    <cofactor evidence="1">
        <name>NAD(+)</name>
        <dbReference type="ChEBI" id="CHEBI:57540"/>
    </cofactor>
</comment>
<evidence type="ECO:0000313" key="15">
    <source>
        <dbReference type="Proteomes" id="UP000001974"/>
    </source>
</evidence>
<evidence type="ECO:0000313" key="14">
    <source>
        <dbReference type="EMBL" id="AAK41108.1"/>
    </source>
</evidence>
<evidence type="ECO:0000256" key="6">
    <source>
        <dbReference type="ARBA" id="ARBA00022989"/>
    </source>
</evidence>
<evidence type="ECO:0000256" key="3">
    <source>
        <dbReference type="ARBA" id="ARBA00022692"/>
    </source>
</evidence>
<name>Q7LXG5_SACS2</name>
<dbReference type="EC" id="5.1.3.2" evidence="14"/>
<dbReference type="PANTHER" id="PTHR43078">
    <property type="entry name" value="UDP-GLUCURONIC ACID DECARBOXYLASE-RELATED"/>
    <property type="match status" value="1"/>
</dbReference>
<evidence type="ECO:0000256" key="8">
    <source>
        <dbReference type="ARBA" id="ARBA00023034"/>
    </source>
</evidence>
<sequence length="310" mass="35279">MLMKILISGGAGFLGSHLTEALLEKGEEITIVDDLSTAKYFNIRKDVEFIKKKVEEFETEKKYDVVIHLAARPSPEDYIEHPVDTALSNSLGTYKMLEIARKSNARFIYTSSSEVYGSASIIPTPETYWGYVNPIGIRSCYDESKRFSEALIMAYHRQYKLDTRIQRPFNVYGPGLREDGTYGRVVSRFIYQALKGEDVTVFGDGNQTRAFLYISDWVDATIKLIYKDGLEGEVFNIGSDKEIKIIELANMIIKLTGSKSRIKYLPPRPDDPPRRAADITKAKEKLGWYPKISLEEGLKLTINWFKGVLK</sequence>
<dbReference type="Pfam" id="PF01370">
    <property type="entry name" value="Epimerase"/>
    <property type="match status" value="1"/>
</dbReference>
<dbReference type="InterPro" id="IPR001509">
    <property type="entry name" value="Epimerase_deHydtase"/>
</dbReference>
<dbReference type="PIR" id="E90231">
    <property type="entry name" value="E90231"/>
</dbReference>
<dbReference type="STRING" id="273057.SSO0809"/>
<dbReference type="InParanoid" id="Q7LXG5"/>
<evidence type="ECO:0000256" key="9">
    <source>
        <dbReference type="ARBA" id="ARBA00023136"/>
    </source>
</evidence>
<evidence type="ECO:0000259" key="13">
    <source>
        <dbReference type="Pfam" id="PF01370"/>
    </source>
</evidence>
<evidence type="ECO:0000256" key="1">
    <source>
        <dbReference type="ARBA" id="ARBA00001911"/>
    </source>
</evidence>
<dbReference type="InterPro" id="IPR036291">
    <property type="entry name" value="NAD(P)-bd_dom_sf"/>
</dbReference>
<dbReference type="EnsemblBacteria" id="AAK41108">
    <property type="protein sequence ID" value="AAK41108"/>
    <property type="gene ID" value="SSO0809"/>
</dbReference>
<dbReference type="CDD" id="cd05230">
    <property type="entry name" value="UGD_SDR_e"/>
    <property type="match status" value="1"/>
</dbReference>
<proteinExistence type="predicted"/>
<dbReference type="KEGG" id="sso:SSO0809"/>
<reference evidence="15" key="1">
    <citation type="journal article" date="2001" name="Proc. Natl. Acad. Sci. U.S.A.">
        <title>The complete genome of the crenarchaeon Sulfolobus solfataricus P2.</title>
        <authorList>
            <person name="She Q."/>
            <person name="Singh R.K."/>
            <person name="Confalonieri F."/>
            <person name="Zivanovic Y."/>
            <person name="Allard G."/>
            <person name="Awayez M.J."/>
            <person name="Chan-Weiher C.C.-Y."/>
            <person name="Clausen I.G."/>
            <person name="Curtis B.A."/>
            <person name="De Moors A."/>
            <person name="Erauso G."/>
            <person name="Fletcher C."/>
            <person name="Gordon P.M.K."/>
            <person name="Heikamp-de Jong I."/>
            <person name="Jeffries A.C."/>
            <person name="Kozera C.J."/>
            <person name="Medina N."/>
            <person name="Peng X."/>
            <person name="Thi-Ngoc H.P."/>
            <person name="Redder P."/>
            <person name="Schenk M.E."/>
            <person name="Theriault C."/>
            <person name="Tolstrup N."/>
            <person name="Charlebois R.L."/>
            <person name="Doolittle W.F."/>
            <person name="Duguet M."/>
            <person name="Gaasterland T."/>
            <person name="Garrett R.A."/>
            <person name="Ragan M.A."/>
            <person name="Sensen C.W."/>
            <person name="Van der Oost J."/>
        </authorList>
    </citation>
    <scope>NUCLEOTIDE SEQUENCE [LARGE SCALE GENOMIC DNA]</scope>
    <source>
        <strain evidence="15">ATCC 35092 / DSM 1617 / JCM 11322 / P2</strain>
    </source>
</reference>
<dbReference type="PANTHER" id="PTHR43078:SF6">
    <property type="entry name" value="UDP-GLUCURONIC ACID DECARBOXYLASE 1"/>
    <property type="match status" value="1"/>
</dbReference>
<dbReference type="PATRIC" id="fig|273057.12.peg.822"/>
<dbReference type="Gene3D" id="3.40.50.720">
    <property type="entry name" value="NAD(P)-binding Rossmann-like Domain"/>
    <property type="match status" value="1"/>
</dbReference>
<comment type="subcellular location">
    <subcellularLocation>
        <location evidence="2">Golgi apparatus membrane</location>
        <topology evidence="2">Single-pass type II membrane protein</topology>
    </subcellularLocation>
    <subcellularLocation>
        <location evidence="12">Golgi apparatus</location>
        <location evidence="12">Golgi stack membrane</location>
    </subcellularLocation>
</comment>
<dbReference type="PRINTS" id="PR01713">
    <property type="entry name" value="NUCEPIMERASE"/>
</dbReference>
<dbReference type="PaxDb" id="273057-SSO0809"/>
<dbReference type="EMBL" id="AE006641">
    <property type="protein sequence ID" value="AAK41108.1"/>
    <property type="molecule type" value="Genomic_DNA"/>
</dbReference>
<keyword evidence="6" id="KW-1133">Transmembrane helix</keyword>
<keyword evidence="10" id="KW-0325">Glycoprotein</keyword>
<evidence type="ECO:0000256" key="10">
    <source>
        <dbReference type="ARBA" id="ARBA00023180"/>
    </source>
</evidence>
<dbReference type="FunFam" id="3.40.50.720:FF:000065">
    <property type="entry name" value="UDP-glucuronic acid decarboxylase 1"/>
    <property type="match status" value="1"/>
</dbReference>
<dbReference type="GO" id="GO:0048040">
    <property type="term" value="F:UDP-glucuronate decarboxylase activity"/>
    <property type="evidence" value="ECO:0000318"/>
    <property type="project" value="GO_Central"/>
</dbReference>
<protein>
    <submittedName>
        <fullName evidence="14">UDP-glucose 4-epimerase (GalE-2)</fullName>
        <ecNumber evidence="14">5.1.3.2</ecNumber>
    </submittedName>
</protein>
<keyword evidence="14" id="KW-0413">Isomerase</keyword>
<dbReference type="Proteomes" id="UP000001974">
    <property type="component" value="Chromosome"/>
</dbReference>
<evidence type="ECO:0000256" key="7">
    <source>
        <dbReference type="ARBA" id="ARBA00023027"/>
    </source>
</evidence>
<dbReference type="AlphaFoldDB" id="Q7LXG5"/>
<gene>
    <name evidence="14" type="primary">galE-2</name>
    <name evidence="14" type="ordered locus">SSO0809</name>
</gene>
<dbReference type="PhylomeDB" id="Q7LXG5"/>
<evidence type="ECO:0000256" key="11">
    <source>
        <dbReference type="ARBA" id="ARBA00023239"/>
    </source>
</evidence>
<evidence type="ECO:0000256" key="5">
    <source>
        <dbReference type="ARBA" id="ARBA00022968"/>
    </source>
</evidence>
<accession>Q7LXG5</accession>
<evidence type="ECO:0000256" key="12">
    <source>
        <dbReference type="ARBA" id="ARBA00037859"/>
    </source>
</evidence>
<dbReference type="FunCoup" id="Q7LXG5">
    <property type="interactions" value="160"/>
</dbReference>
<evidence type="ECO:0000256" key="4">
    <source>
        <dbReference type="ARBA" id="ARBA00022793"/>
    </source>
</evidence>
<keyword evidence="3" id="KW-0812">Transmembrane</keyword>
<keyword evidence="15" id="KW-1185">Reference proteome</keyword>
<dbReference type="SUPFAM" id="SSF51735">
    <property type="entry name" value="NAD(P)-binding Rossmann-fold domains"/>
    <property type="match status" value="1"/>
</dbReference>
<dbReference type="GO" id="GO:0042732">
    <property type="term" value="P:D-xylose metabolic process"/>
    <property type="evidence" value="ECO:0007669"/>
    <property type="project" value="InterPro"/>
</dbReference>
<dbReference type="HOGENOM" id="CLU_007383_4_0_2"/>
<dbReference type="GO" id="GO:0003978">
    <property type="term" value="F:UDP-glucose 4-epimerase activity"/>
    <property type="evidence" value="ECO:0007669"/>
    <property type="project" value="UniProtKB-EC"/>
</dbReference>
<keyword evidence="5" id="KW-0735">Signal-anchor</keyword>
<dbReference type="GO" id="GO:0005737">
    <property type="term" value="C:cytoplasm"/>
    <property type="evidence" value="ECO:0000318"/>
    <property type="project" value="GO_Central"/>
</dbReference>
<dbReference type="GO" id="GO:0070403">
    <property type="term" value="F:NAD+ binding"/>
    <property type="evidence" value="ECO:0000318"/>
    <property type="project" value="GO_Central"/>
</dbReference>
<keyword evidence="11" id="KW-0456">Lyase</keyword>
<organism evidence="14 15">
    <name type="scientific">Saccharolobus solfataricus (strain ATCC 35092 / DSM 1617 / JCM 11322 / P2)</name>
    <name type="common">Sulfolobus solfataricus</name>
    <dbReference type="NCBI Taxonomy" id="273057"/>
    <lineage>
        <taxon>Archaea</taxon>
        <taxon>Thermoproteota</taxon>
        <taxon>Thermoprotei</taxon>
        <taxon>Sulfolobales</taxon>
        <taxon>Sulfolobaceae</taxon>
        <taxon>Saccharolobus</taxon>
    </lineage>
</organism>